<comment type="caution">
    <text evidence="2">The sequence shown here is derived from an EMBL/GenBank/DDBJ whole genome shotgun (WGS) entry which is preliminary data.</text>
</comment>
<gene>
    <name evidence="2" type="ORF">Tci_908894</name>
</gene>
<dbReference type="AlphaFoldDB" id="A0A699VMU9"/>
<dbReference type="EMBL" id="BKCJ011478379">
    <property type="protein sequence ID" value="GFD36925.1"/>
    <property type="molecule type" value="Genomic_DNA"/>
</dbReference>
<proteinExistence type="predicted"/>
<accession>A0A699VMU9</accession>
<evidence type="ECO:0000256" key="1">
    <source>
        <dbReference type="SAM" id="Coils"/>
    </source>
</evidence>
<feature type="non-terminal residue" evidence="2">
    <location>
        <position position="79"/>
    </location>
</feature>
<evidence type="ECO:0000313" key="2">
    <source>
        <dbReference type="EMBL" id="GFD36925.1"/>
    </source>
</evidence>
<sequence length="79" mass="9099">MSNWSTHMVRGTWLSNDHGIFHYGLPPPLLENLREARASMLQSNINAQEKLEIELEVLEDLQFTFDAMMQNLGETEPLV</sequence>
<feature type="coiled-coil region" evidence="1">
    <location>
        <begin position="30"/>
        <end position="61"/>
    </location>
</feature>
<reference evidence="2" key="1">
    <citation type="journal article" date="2019" name="Sci. Rep.">
        <title>Draft genome of Tanacetum cinerariifolium, the natural source of mosquito coil.</title>
        <authorList>
            <person name="Yamashiro T."/>
            <person name="Shiraishi A."/>
            <person name="Satake H."/>
            <person name="Nakayama K."/>
        </authorList>
    </citation>
    <scope>NUCLEOTIDE SEQUENCE</scope>
</reference>
<keyword evidence="1" id="KW-0175">Coiled coil</keyword>
<organism evidence="2">
    <name type="scientific">Tanacetum cinerariifolium</name>
    <name type="common">Dalmatian daisy</name>
    <name type="synonym">Chrysanthemum cinerariifolium</name>
    <dbReference type="NCBI Taxonomy" id="118510"/>
    <lineage>
        <taxon>Eukaryota</taxon>
        <taxon>Viridiplantae</taxon>
        <taxon>Streptophyta</taxon>
        <taxon>Embryophyta</taxon>
        <taxon>Tracheophyta</taxon>
        <taxon>Spermatophyta</taxon>
        <taxon>Magnoliopsida</taxon>
        <taxon>eudicotyledons</taxon>
        <taxon>Gunneridae</taxon>
        <taxon>Pentapetalae</taxon>
        <taxon>asterids</taxon>
        <taxon>campanulids</taxon>
        <taxon>Asterales</taxon>
        <taxon>Asteraceae</taxon>
        <taxon>Asteroideae</taxon>
        <taxon>Anthemideae</taxon>
        <taxon>Anthemidinae</taxon>
        <taxon>Tanacetum</taxon>
    </lineage>
</organism>
<protein>
    <submittedName>
        <fullName evidence="2">Uncharacterized protein</fullName>
    </submittedName>
</protein>
<name>A0A699VMU9_TANCI</name>